<feature type="region of interest" description="Disordered" evidence="1">
    <location>
        <begin position="53"/>
        <end position="97"/>
    </location>
</feature>
<accession>A0AAD9UNI8</accession>
<dbReference type="GO" id="GO:0006260">
    <property type="term" value="P:DNA replication"/>
    <property type="evidence" value="ECO:0007669"/>
    <property type="project" value="InterPro"/>
</dbReference>
<dbReference type="RefSeq" id="XP_067802694.1">
    <property type="nucleotide sequence ID" value="XM_067947472.1"/>
</dbReference>
<dbReference type="GO" id="GO:0000811">
    <property type="term" value="C:GINS complex"/>
    <property type="evidence" value="ECO:0007669"/>
    <property type="project" value="TreeGrafter"/>
</dbReference>
<comment type="caution">
    <text evidence="2">The sequence shown here is derived from an EMBL/GenBank/DDBJ whole genome shotgun (WGS) entry which is preliminary data.</text>
</comment>
<proteinExistence type="predicted"/>
<sequence>MRDLSKGDSVSFDFFRKRKRPEKSQVANGKFIQTFNTFAGYISPALSQTTESGIHASQRSYKSSSSNSRRGTFRGLLTNSQDNQTHTTNGKSDHIETIEEPVPLPEIDLELCKAVNYMIWARDQMVFGNVEILSQSHLEAQFVVLVEELGRKIHNAASRNDSITTCIANAIYDRMSDVQTNHAFLSNNSNPHCRLSIVHLNGCVYIRPVDYNKYCFDGIKGGAMLELEGNGISQPIFIEQHLWMHVSRKCEMLPSKLSGEYIHRHVEIKYDYVANLITKVLFQRATRELVVIKALVDLPSFQLAQYEGYDLEPLKTGERAWLPIYISQRLSHIGACVVELPQFLHLDKIREIRALERASQDLQKLDNPFYFELAYIFTKAKLISKLQVPCGQQNSMFRYISKIAGVVDDLKYLRASKINRGIPYIFLVLILHAALERLPLEESIIQLENIQYSETYMVNQILPAYCSRETTRKCLEQLPSMQIGLCILKSFHKIQVTW</sequence>
<protein>
    <submittedName>
        <fullName evidence="2">Bifunctional GINS subunit</fullName>
    </submittedName>
</protein>
<name>A0AAD9UNI8_9APIC</name>
<feature type="compositionally biased region" description="Low complexity" evidence="1">
    <location>
        <begin position="57"/>
        <end position="70"/>
    </location>
</feature>
<dbReference type="InterPro" id="IPR036224">
    <property type="entry name" value="GINS_bundle-like_dom_sf"/>
</dbReference>
<dbReference type="InterPro" id="IPR007257">
    <property type="entry name" value="GINS_Psf2"/>
</dbReference>
<dbReference type="PANTHER" id="PTHR12772:SF0">
    <property type="entry name" value="DNA REPLICATION COMPLEX GINS PROTEIN PSF2"/>
    <property type="match status" value="1"/>
</dbReference>
<evidence type="ECO:0000313" key="3">
    <source>
        <dbReference type="Proteomes" id="UP001214638"/>
    </source>
</evidence>
<reference evidence="2" key="1">
    <citation type="journal article" date="2023" name="Nat. Microbiol.">
        <title>Babesia duncani multi-omics identifies virulence factors and drug targets.</title>
        <authorList>
            <person name="Singh P."/>
            <person name="Lonardi S."/>
            <person name="Liang Q."/>
            <person name="Vydyam P."/>
            <person name="Khabirova E."/>
            <person name="Fang T."/>
            <person name="Gihaz S."/>
            <person name="Thekkiniath J."/>
            <person name="Munshi M."/>
            <person name="Abel S."/>
            <person name="Ciampossin L."/>
            <person name="Batugedara G."/>
            <person name="Gupta M."/>
            <person name="Lu X.M."/>
            <person name="Lenz T."/>
            <person name="Chakravarty S."/>
            <person name="Cornillot E."/>
            <person name="Hu Y."/>
            <person name="Ma W."/>
            <person name="Gonzalez L.M."/>
            <person name="Sanchez S."/>
            <person name="Estrada K."/>
            <person name="Sanchez-Flores A."/>
            <person name="Montero E."/>
            <person name="Harb O.S."/>
            <person name="Le Roch K.G."/>
            <person name="Mamoun C.B."/>
        </authorList>
    </citation>
    <scope>NUCLEOTIDE SEQUENCE</scope>
    <source>
        <strain evidence="2">WA1</strain>
    </source>
</reference>
<dbReference type="AlphaFoldDB" id="A0AAD9UNI8"/>
<dbReference type="PANTHER" id="PTHR12772">
    <property type="entry name" value="DNA REPLICATION COMPLEX GINS PROTEIN PSF2"/>
    <property type="match status" value="1"/>
</dbReference>
<dbReference type="SUPFAM" id="SSF158573">
    <property type="entry name" value="GINS helical bundle-like"/>
    <property type="match status" value="1"/>
</dbReference>
<dbReference type="Proteomes" id="UP001214638">
    <property type="component" value="Unassembled WGS sequence"/>
</dbReference>
<dbReference type="GeneID" id="94336747"/>
<dbReference type="KEGG" id="bdw:94336747"/>
<gene>
    <name evidence="2" type="ORF">BdWA1_002449</name>
</gene>
<feature type="compositionally biased region" description="Polar residues" evidence="1">
    <location>
        <begin position="77"/>
        <end position="90"/>
    </location>
</feature>
<dbReference type="EMBL" id="JALLKP010000003">
    <property type="protein sequence ID" value="KAK2195851.1"/>
    <property type="molecule type" value="Genomic_DNA"/>
</dbReference>
<dbReference type="GO" id="GO:0000727">
    <property type="term" value="P:double-strand break repair via break-induced replication"/>
    <property type="evidence" value="ECO:0007669"/>
    <property type="project" value="TreeGrafter"/>
</dbReference>
<evidence type="ECO:0000313" key="2">
    <source>
        <dbReference type="EMBL" id="KAK2195851.1"/>
    </source>
</evidence>
<keyword evidence="3" id="KW-1185">Reference proteome</keyword>
<organism evidence="2 3">
    <name type="scientific">Babesia duncani</name>
    <dbReference type="NCBI Taxonomy" id="323732"/>
    <lineage>
        <taxon>Eukaryota</taxon>
        <taxon>Sar</taxon>
        <taxon>Alveolata</taxon>
        <taxon>Apicomplexa</taxon>
        <taxon>Aconoidasida</taxon>
        <taxon>Piroplasmida</taxon>
        <taxon>Babesiidae</taxon>
        <taxon>Babesia</taxon>
    </lineage>
</organism>
<evidence type="ECO:0000256" key="1">
    <source>
        <dbReference type="SAM" id="MobiDB-lite"/>
    </source>
</evidence>